<name>A0A0D0E6T9_9AGAM</name>
<keyword evidence="2" id="KW-1185">Reference proteome</keyword>
<sequence length="62" mass="6634">MFFIKLLLFPYDCDTSNRSPVSRDGASLAQGFRSGVKGGEFEVPGRTQIIALGNEIVAEAVG</sequence>
<accession>A0A0D0E6T9</accession>
<dbReference type="AlphaFoldDB" id="A0A0D0E6T9"/>
<dbReference type="EMBL" id="KN824825">
    <property type="protein sequence ID" value="KIL00842.1"/>
    <property type="molecule type" value="Genomic_DNA"/>
</dbReference>
<gene>
    <name evidence="1" type="ORF">PAXRUDRAFT_461834</name>
</gene>
<reference evidence="2" key="2">
    <citation type="submission" date="2015-01" db="EMBL/GenBank/DDBJ databases">
        <title>Evolutionary Origins and Diversification of the Mycorrhizal Mutualists.</title>
        <authorList>
            <consortium name="DOE Joint Genome Institute"/>
            <consortium name="Mycorrhizal Genomics Consortium"/>
            <person name="Kohler A."/>
            <person name="Kuo A."/>
            <person name="Nagy L.G."/>
            <person name="Floudas D."/>
            <person name="Copeland A."/>
            <person name="Barry K.W."/>
            <person name="Cichocki N."/>
            <person name="Veneault-Fourrey C."/>
            <person name="LaButti K."/>
            <person name="Lindquist E.A."/>
            <person name="Lipzen A."/>
            <person name="Lundell T."/>
            <person name="Morin E."/>
            <person name="Murat C."/>
            <person name="Riley R."/>
            <person name="Ohm R."/>
            <person name="Sun H."/>
            <person name="Tunlid A."/>
            <person name="Henrissat B."/>
            <person name="Grigoriev I.V."/>
            <person name="Hibbett D.S."/>
            <person name="Martin F."/>
        </authorList>
    </citation>
    <scope>NUCLEOTIDE SEQUENCE [LARGE SCALE GENOMIC DNA]</scope>
    <source>
        <strain evidence="2">Ve08.2h10</strain>
    </source>
</reference>
<protein>
    <submittedName>
        <fullName evidence="1">Uncharacterized protein</fullName>
    </submittedName>
</protein>
<dbReference type="HOGENOM" id="CLU_2904848_0_0_1"/>
<evidence type="ECO:0000313" key="1">
    <source>
        <dbReference type="EMBL" id="KIL00842.1"/>
    </source>
</evidence>
<dbReference type="Proteomes" id="UP000054538">
    <property type="component" value="Unassembled WGS sequence"/>
</dbReference>
<reference evidence="1 2" key="1">
    <citation type="submission" date="2014-04" db="EMBL/GenBank/DDBJ databases">
        <authorList>
            <consortium name="DOE Joint Genome Institute"/>
            <person name="Kuo A."/>
            <person name="Kohler A."/>
            <person name="Jargeat P."/>
            <person name="Nagy L.G."/>
            <person name="Floudas D."/>
            <person name="Copeland A."/>
            <person name="Barry K.W."/>
            <person name="Cichocki N."/>
            <person name="Veneault-Fourrey C."/>
            <person name="LaButti K."/>
            <person name="Lindquist E.A."/>
            <person name="Lipzen A."/>
            <person name="Lundell T."/>
            <person name="Morin E."/>
            <person name="Murat C."/>
            <person name="Sun H."/>
            <person name="Tunlid A."/>
            <person name="Henrissat B."/>
            <person name="Grigoriev I.V."/>
            <person name="Hibbett D.S."/>
            <person name="Martin F."/>
            <person name="Nordberg H.P."/>
            <person name="Cantor M.N."/>
            <person name="Hua S.X."/>
        </authorList>
    </citation>
    <scope>NUCLEOTIDE SEQUENCE [LARGE SCALE GENOMIC DNA]</scope>
    <source>
        <strain evidence="1 2">Ve08.2h10</strain>
    </source>
</reference>
<evidence type="ECO:0000313" key="2">
    <source>
        <dbReference type="Proteomes" id="UP000054538"/>
    </source>
</evidence>
<organism evidence="1 2">
    <name type="scientific">Paxillus rubicundulus Ve08.2h10</name>
    <dbReference type="NCBI Taxonomy" id="930991"/>
    <lineage>
        <taxon>Eukaryota</taxon>
        <taxon>Fungi</taxon>
        <taxon>Dikarya</taxon>
        <taxon>Basidiomycota</taxon>
        <taxon>Agaricomycotina</taxon>
        <taxon>Agaricomycetes</taxon>
        <taxon>Agaricomycetidae</taxon>
        <taxon>Boletales</taxon>
        <taxon>Paxilineae</taxon>
        <taxon>Paxillaceae</taxon>
        <taxon>Paxillus</taxon>
    </lineage>
</organism>
<proteinExistence type="predicted"/>
<dbReference type="InParanoid" id="A0A0D0E6T9"/>